<feature type="transmembrane region" description="Helical" evidence="5">
    <location>
        <begin position="19"/>
        <end position="39"/>
    </location>
</feature>
<evidence type="ECO:0000256" key="1">
    <source>
        <dbReference type="ARBA" id="ARBA00004651"/>
    </source>
</evidence>
<feature type="transmembrane region" description="Helical" evidence="5">
    <location>
        <begin position="87"/>
        <end position="104"/>
    </location>
</feature>
<feature type="transmembrane region" description="Helical" evidence="5">
    <location>
        <begin position="174"/>
        <end position="197"/>
    </location>
</feature>
<evidence type="ECO:0000256" key="5">
    <source>
        <dbReference type="SAM" id="Phobius"/>
    </source>
</evidence>
<keyword evidence="3 5" id="KW-1133">Transmembrane helix</keyword>
<feature type="transmembrane region" description="Helical" evidence="5">
    <location>
        <begin position="110"/>
        <end position="129"/>
    </location>
</feature>
<reference evidence="7 8" key="1">
    <citation type="submission" date="2020-10" db="EMBL/GenBank/DDBJ databases">
        <title>Ca. Dormibacterota MAGs.</title>
        <authorList>
            <person name="Montgomery K."/>
        </authorList>
    </citation>
    <scope>NUCLEOTIDE SEQUENCE [LARGE SCALE GENOMIC DNA]</scope>
    <source>
        <strain evidence="7">SC8811_S16_3</strain>
    </source>
</reference>
<comment type="subcellular location">
    <subcellularLocation>
        <location evidence="1">Cell membrane</location>
        <topology evidence="1">Multi-pass membrane protein</topology>
    </subcellularLocation>
</comment>
<feature type="transmembrane region" description="Helical" evidence="5">
    <location>
        <begin position="59"/>
        <end position="80"/>
    </location>
</feature>
<dbReference type="EMBL" id="JAEKNQ010000051">
    <property type="protein sequence ID" value="MBJ7604045.1"/>
    <property type="molecule type" value="Genomic_DNA"/>
</dbReference>
<evidence type="ECO:0000313" key="8">
    <source>
        <dbReference type="Proteomes" id="UP000620075"/>
    </source>
</evidence>
<dbReference type="PROSITE" id="PS50850">
    <property type="entry name" value="MFS"/>
    <property type="match status" value="1"/>
</dbReference>
<dbReference type="Pfam" id="PF07690">
    <property type="entry name" value="MFS_1"/>
    <property type="match status" value="1"/>
</dbReference>
<dbReference type="GO" id="GO:0022857">
    <property type="term" value="F:transmembrane transporter activity"/>
    <property type="evidence" value="ECO:0007669"/>
    <property type="project" value="InterPro"/>
</dbReference>
<keyword evidence="4 5" id="KW-0472">Membrane</keyword>
<protein>
    <submittedName>
        <fullName evidence="7">MFS transporter</fullName>
    </submittedName>
</protein>
<feature type="transmembrane region" description="Helical" evidence="5">
    <location>
        <begin position="218"/>
        <end position="237"/>
    </location>
</feature>
<feature type="domain" description="Major facilitator superfamily (MFS) profile" evidence="6">
    <location>
        <begin position="21"/>
        <end position="400"/>
    </location>
</feature>
<feature type="transmembrane region" description="Helical" evidence="5">
    <location>
        <begin position="141"/>
        <end position="162"/>
    </location>
</feature>
<dbReference type="SUPFAM" id="SSF103473">
    <property type="entry name" value="MFS general substrate transporter"/>
    <property type="match status" value="1"/>
</dbReference>
<dbReference type="GO" id="GO:0005886">
    <property type="term" value="C:plasma membrane"/>
    <property type="evidence" value="ECO:0007669"/>
    <property type="project" value="UniProtKB-SubCell"/>
</dbReference>
<feature type="transmembrane region" description="Helical" evidence="5">
    <location>
        <begin position="308"/>
        <end position="330"/>
    </location>
</feature>
<dbReference type="Proteomes" id="UP000620075">
    <property type="component" value="Unassembled WGS sequence"/>
</dbReference>
<dbReference type="InterPro" id="IPR020846">
    <property type="entry name" value="MFS_dom"/>
</dbReference>
<organism evidence="7 8">
    <name type="scientific">Candidatus Dormiibacter inghamiae</name>
    <dbReference type="NCBI Taxonomy" id="3127013"/>
    <lineage>
        <taxon>Bacteria</taxon>
        <taxon>Bacillati</taxon>
        <taxon>Candidatus Dormiibacterota</taxon>
        <taxon>Candidatus Dormibacteria</taxon>
        <taxon>Candidatus Dormibacterales</taxon>
        <taxon>Candidatus Dormibacteraceae</taxon>
        <taxon>Candidatus Dormiibacter</taxon>
    </lineage>
</organism>
<feature type="transmembrane region" description="Helical" evidence="5">
    <location>
        <begin position="373"/>
        <end position="394"/>
    </location>
</feature>
<sequence length="400" mass="41636">MAETAAPAEFRAFLTSGDWVRLALLWLGGFCLRVTLLAVPPVIPAIHASLGLDEKAIGVLTGMPVLLLAAAAIPGSLLIARLGARRALLAALLILGGAGALRGVGPMTGMLYTLTFLMGTGVAFAQPIFPTLVRDWFPSRVGLATAAYSNGLLVGETTPVSLTGPALLPALHGGWAAALAVWSIPVLLAILLFAVFTSHVDEDAGAPPRRWWPDFRDVRLWQVALILAFASAVYFGTNTFLPDYVRAVGLPQAKDPALTLLNAGQLPASLLVLAFPERILRRRWPFVACAVGMGGGLTGMILGPPGLILFWSAGIGFFAGLALILTLTLPPVLASPADVPRYSAGLFTINYAVSFAGPVIGGGAWDLTGRPQAAFVALILGTVVMAALALSVNLRGGPSR</sequence>
<dbReference type="Gene3D" id="1.20.1250.20">
    <property type="entry name" value="MFS general substrate transporter like domains"/>
    <property type="match status" value="1"/>
</dbReference>
<feature type="transmembrane region" description="Helical" evidence="5">
    <location>
        <begin position="284"/>
        <end position="302"/>
    </location>
</feature>
<feature type="transmembrane region" description="Helical" evidence="5">
    <location>
        <begin position="257"/>
        <end position="275"/>
    </location>
</feature>
<dbReference type="RefSeq" id="WP_338181011.1">
    <property type="nucleotide sequence ID" value="NZ_JAEKNQ010000051.1"/>
</dbReference>
<dbReference type="PANTHER" id="PTHR23523">
    <property type="match status" value="1"/>
</dbReference>
<name>A0A934KG06_9BACT</name>
<gene>
    <name evidence="7" type="ORF">JF888_12765</name>
</gene>
<feature type="transmembrane region" description="Helical" evidence="5">
    <location>
        <begin position="342"/>
        <end position="361"/>
    </location>
</feature>
<evidence type="ECO:0000256" key="2">
    <source>
        <dbReference type="ARBA" id="ARBA00022692"/>
    </source>
</evidence>
<accession>A0A934KG06</accession>
<dbReference type="InterPro" id="IPR036259">
    <property type="entry name" value="MFS_trans_sf"/>
</dbReference>
<evidence type="ECO:0000256" key="4">
    <source>
        <dbReference type="ARBA" id="ARBA00023136"/>
    </source>
</evidence>
<dbReference type="AlphaFoldDB" id="A0A934KG06"/>
<evidence type="ECO:0000259" key="6">
    <source>
        <dbReference type="PROSITE" id="PS50850"/>
    </source>
</evidence>
<keyword evidence="2 5" id="KW-0812">Transmembrane</keyword>
<dbReference type="PANTHER" id="PTHR23523:SF2">
    <property type="entry name" value="2-NITROIMIDAZOLE TRANSPORTER"/>
    <property type="match status" value="1"/>
</dbReference>
<evidence type="ECO:0000313" key="7">
    <source>
        <dbReference type="EMBL" id="MBJ7604045.1"/>
    </source>
</evidence>
<evidence type="ECO:0000256" key="3">
    <source>
        <dbReference type="ARBA" id="ARBA00022989"/>
    </source>
</evidence>
<proteinExistence type="predicted"/>
<dbReference type="InterPro" id="IPR052524">
    <property type="entry name" value="MFS_Cyanate_Porter"/>
</dbReference>
<dbReference type="InterPro" id="IPR011701">
    <property type="entry name" value="MFS"/>
</dbReference>
<comment type="caution">
    <text evidence="7">The sequence shown here is derived from an EMBL/GenBank/DDBJ whole genome shotgun (WGS) entry which is preliminary data.</text>
</comment>